<gene>
    <name evidence="2" type="ORF">FCALED_LOCUS12124</name>
</gene>
<accession>A0A9N9EGK6</accession>
<dbReference type="Proteomes" id="UP000789570">
    <property type="component" value="Unassembled WGS sequence"/>
</dbReference>
<protein>
    <submittedName>
        <fullName evidence="2">8221_t:CDS:1</fullName>
    </submittedName>
</protein>
<evidence type="ECO:0000313" key="2">
    <source>
        <dbReference type="EMBL" id="CAG8673257.1"/>
    </source>
</evidence>
<organism evidence="2 3">
    <name type="scientific">Funneliformis caledonium</name>
    <dbReference type="NCBI Taxonomy" id="1117310"/>
    <lineage>
        <taxon>Eukaryota</taxon>
        <taxon>Fungi</taxon>
        <taxon>Fungi incertae sedis</taxon>
        <taxon>Mucoromycota</taxon>
        <taxon>Glomeromycotina</taxon>
        <taxon>Glomeromycetes</taxon>
        <taxon>Glomerales</taxon>
        <taxon>Glomeraceae</taxon>
        <taxon>Funneliformis</taxon>
    </lineage>
</organism>
<sequence length="90" mass="10563">DRRSYSTHGIDTPDTPNTSNTSDTSCSINFLYTFFTNTTNSLHTIRRINPSDTPHNTDYKNIMQYQDMKSKPLDQLRKRFHISTSRLYQI</sequence>
<comment type="caution">
    <text evidence="2">The sequence shown here is derived from an EMBL/GenBank/DDBJ whole genome shotgun (WGS) entry which is preliminary data.</text>
</comment>
<feature type="non-terminal residue" evidence="2">
    <location>
        <position position="1"/>
    </location>
</feature>
<reference evidence="2" key="1">
    <citation type="submission" date="2021-06" db="EMBL/GenBank/DDBJ databases">
        <authorList>
            <person name="Kallberg Y."/>
            <person name="Tangrot J."/>
            <person name="Rosling A."/>
        </authorList>
    </citation>
    <scope>NUCLEOTIDE SEQUENCE</scope>
    <source>
        <strain evidence="2">UK204</strain>
    </source>
</reference>
<feature type="compositionally biased region" description="Low complexity" evidence="1">
    <location>
        <begin position="12"/>
        <end position="23"/>
    </location>
</feature>
<proteinExistence type="predicted"/>
<feature type="region of interest" description="Disordered" evidence="1">
    <location>
        <begin position="1"/>
        <end position="23"/>
    </location>
</feature>
<evidence type="ECO:0000313" key="3">
    <source>
        <dbReference type="Proteomes" id="UP000789570"/>
    </source>
</evidence>
<dbReference type="EMBL" id="CAJVPQ010005638">
    <property type="protein sequence ID" value="CAG8673257.1"/>
    <property type="molecule type" value="Genomic_DNA"/>
</dbReference>
<dbReference type="AlphaFoldDB" id="A0A9N9EGK6"/>
<keyword evidence="3" id="KW-1185">Reference proteome</keyword>
<name>A0A9N9EGK6_9GLOM</name>
<evidence type="ECO:0000256" key="1">
    <source>
        <dbReference type="SAM" id="MobiDB-lite"/>
    </source>
</evidence>